<organism evidence="1 2">
    <name type="scientific">Calidithermus roseus</name>
    <dbReference type="NCBI Taxonomy" id="1644118"/>
    <lineage>
        <taxon>Bacteria</taxon>
        <taxon>Thermotogati</taxon>
        <taxon>Deinococcota</taxon>
        <taxon>Deinococci</taxon>
        <taxon>Thermales</taxon>
        <taxon>Thermaceae</taxon>
        <taxon>Calidithermus</taxon>
    </lineage>
</organism>
<dbReference type="EMBL" id="QWLA01000117">
    <property type="protein sequence ID" value="RIH82159.1"/>
    <property type="molecule type" value="Genomic_DNA"/>
</dbReference>
<dbReference type="AlphaFoldDB" id="A0A399EG90"/>
<comment type="caution">
    <text evidence="1">The sequence shown here is derived from an EMBL/GenBank/DDBJ whole genome shotgun (WGS) entry which is preliminary data.</text>
</comment>
<proteinExistence type="predicted"/>
<dbReference type="Proteomes" id="UP000265341">
    <property type="component" value="Unassembled WGS sequence"/>
</dbReference>
<keyword evidence="2" id="KW-1185">Reference proteome</keyword>
<gene>
    <name evidence="1" type="ORF">Mrose_03451</name>
</gene>
<name>A0A399EG90_9DEIN</name>
<evidence type="ECO:0000313" key="2">
    <source>
        <dbReference type="Proteomes" id="UP000265341"/>
    </source>
</evidence>
<reference evidence="1 2" key="1">
    <citation type="submission" date="2018-08" db="EMBL/GenBank/DDBJ databases">
        <title>Meiothermus roseus NBRC 110900 genome sequencing project.</title>
        <authorList>
            <person name="Da Costa M.S."/>
            <person name="Albuquerque L."/>
            <person name="Raposo P."/>
            <person name="Froufe H.J.C."/>
            <person name="Barroso C.S."/>
            <person name="Egas C."/>
        </authorList>
    </citation>
    <scope>NUCLEOTIDE SEQUENCE [LARGE SCALE GENOMIC DNA]</scope>
    <source>
        <strain evidence="1 2">NBRC 110900</strain>
    </source>
</reference>
<evidence type="ECO:0000313" key="1">
    <source>
        <dbReference type="EMBL" id="RIH82159.1"/>
    </source>
</evidence>
<protein>
    <submittedName>
        <fullName evidence="1">Uncharacterized protein</fullName>
    </submittedName>
</protein>
<accession>A0A399EG90</accession>
<sequence length="122" mass="13316">MLLTNPVGLYAEYAYVLDAPGNRLVGLAWPEPRILLVSEQGGGKTRIYRLELNGATDLAFSPFDEPQGALEAGIGAGVRPVAKERVLELEGEYRGLARVGERFYVLREGRAFEITPGQTPGR</sequence>